<feature type="region of interest" description="Disordered" evidence="2">
    <location>
        <begin position="829"/>
        <end position="908"/>
    </location>
</feature>
<feature type="compositionally biased region" description="Low complexity" evidence="2">
    <location>
        <begin position="134"/>
        <end position="145"/>
    </location>
</feature>
<feature type="compositionally biased region" description="Basic and acidic residues" evidence="2">
    <location>
        <begin position="795"/>
        <end position="811"/>
    </location>
</feature>
<dbReference type="Proteomes" id="UP000195602">
    <property type="component" value="Unassembled WGS sequence"/>
</dbReference>
<evidence type="ECO:0000313" key="3">
    <source>
        <dbReference type="EMBL" id="OVF06558.1"/>
    </source>
</evidence>
<protein>
    <submittedName>
        <fullName evidence="3">Uncharacterized protein</fullName>
    </submittedName>
</protein>
<feature type="compositionally biased region" description="Basic and acidic residues" evidence="2">
    <location>
        <begin position="848"/>
        <end position="902"/>
    </location>
</feature>
<feature type="compositionally biased region" description="Polar residues" evidence="2">
    <location>
        <begin position="921"/>
        <end position="944"/>
    </location>
</feature>
<evidence type="ECO:0000256" key="2">
    <source>
        <dbReference type="SAM" id="MobiDB-lite"/>
    </source>
</evidence>
<feature type="compositionally biased region" description="Polar residues" evidence="2">
    <location>
        <begin position="33"/>
        <end position="51"/>
    </location>
</feature>
<name>A0AA91SZZ4_CLALS</name>
<reference evidence="3 4" key="1">
    <citation type="submission" date="2017-04" db="EMBL/GenBank/DDBJ databases">
        <title>Draft genome of the yeast Clavispora lusitaniae type strain CBS 6936.</title>
        <authorList>
            <person name="Durrens P."/>
            <person name="Klopp C."/>
            <person name="Biteau N."/>
            <person name="Fitton-Ouhabi V."/>
            <person name="Dementhon K."/>
            <person name="Accoceberry I."/>
            <person name="Sherman D.J."/>
            <person name="Noel T."/>
        </authorList>
    </citation>
    <scope>NUCLEOTIDE SEQUENCE [LARGE SCALE GENOMIC DNA]</scope>
    <source>
        <strain evidence="3 4">CBS 6936</strain>
    </source>
</reference>
<feature type="region of interest" description="Disordered" evidence="2">
    <location>
        <begin position="649"/>
        <end position="816"/>
    </location>
</feature>
<feature type="region of interest" description="Disordered" evidence="2">
    <location>
        <begin position="305"/>
        <end position="434"/>
    </location>
</feature>
<accession>A0AA91SZZ4</accession>
<feature type="region of interest" description="Disordered" evidence="2">
    <location>
        <begin position="1"/>
        <end position="95"/>
    </location>
</feature>
<feature type="compositionally biased region" description="Basic and acidic residues" evidence="2">
    <location>
        <begin position="7"/>
        <end position="32"/>
    </location>
</feature>
<feature type="region of interest" description="Disordered" evidence="2">
    <location>
        <begin position="172"/>
        <end position="248"/>
    </location>
</feature>
<proteinExistence type="predicted"/>
<organism evidence="3 4">
    <name type="scientific">Clavispora lusitaniae</name>
    <name type="common">Candida lusitaniae</name>
    <dbReference type="NCBI Taxonomy" id="36911"/>
    <lineage>
        <taxon>Eukaryota</taxon>
        <taxon>Fungi</taxon>
        <taxon>Dikarya</taxon>
        <taxon>Ascomycota</taxon>
        <taxon>Saccharomycotina</taxon>
        <taxon>Pichiomycetes</taxon>
        <taxon>Metschnikowiaceae</taxon>
        <taxon>Clavispora</taxon>
    </lineage>
</organism>
<feature type="compositionally biased region" description="Polar residues" evidence="2">
    <location>
        <begin position="209"/>
        <end position="223"/>
    </location>
</feature>
<dbReference type="AlphaFoldDB" id="A0AA91SZZ4"/>
<feature type="compositionally biased region" description="Acidic residues" evidence="2">
    <location>
        <begin position="175"/>
        <end position="184"/>
    </location>
</feature>
<feature type="compositionally biased region" description="Basic and acidic residues" evidence="2">
    <location>
        <begin position="695"/>
        <end position="711"/>
    </location>
</feature>
<feature type="compositionally biased region" description="Basic and acidic residues" evidence="2">
    <location>
        <begin position="765"/>
        <end position="779"/>
    </location>
</feature>
<evidence type="ECO:0000313" key="4">
    <source>
        <dbReference type="Proteomes" id="UP000195602"/>
    </source>
</evidence>
<feature type="compositionally biased region" description="Polar residues" evidence="2">
    <location>
        <begin position="750"/>
        <end position="763"/>
    </location>
</feature>
<dbReference type="EMBL" id="LYUB02000020">
    <property type="protein sequence ID" value="OVF06558.1"/>
    <property type="molecule type" value="Genomic_DNA"/>
</dbReference>
<gene>
    <name evidence="3" type="ORF">A9F13_20g00539</name>
</gene>
<keyword evidence="1" id="KW-0175">Coiled coil</keyword>
<feature type="region of interest" description="Disordered" evidence="2">
    <location>
        <begin position="264"/>
        <end position="291"/>
    </location>
</feature>
<evidence type="ECO:0000256" key="1">
    <source>
        <dbReference type="SAM" id="Coils"/>
    </source>
</evidence>
<dbReference type="KEGG" id="clus:A9F13_20g00539"/>
<feature type="compositionally biased region" description="Basic and acidic residues" evidence="2">
    <location>
        <begin position="674"/>
        <end position="684"/>
    </location>
</feature>
<comment type="caution">
    <text evidence="3">The sequence shown here is derived from an EMBL/GenBank/DDBJ whole genome shotgun (WGS) entry which is preliminary data.</text>
</comment>
<feature type="coiled-coil region" evidence="1">
    <location>
        <begin position="517"/>
        <end position="635"/>
    </location>
</feature>
<feature type="compositionally biased region" description="Polar residues" evidence="2">
    <location>
        <begin position="452"/>
        <end position="467"/>
    </location>
</feature>
<feature type="compositionally biased region" description="Basic and acidic residues" evidence="2">
    <location>
        <begin position="334"/>
        <end position="365"/>
    </location>
</feature>
<feature type="region of interest" description="Disordered" evidence="2">
    <location>
        <begin position="125"/>
        <end position="157"/>
    </location>
</feature>
<feature type="compositionally biased region" description="Basic and acidic residues" evidence="2">
    <location>
        <begin position="410"/>
        <end position="434"/>
    </location>
</feature>
<sequence>MPGTHSPSDERLESARKRFEEKQKKLKEKSTEDVLSSFSEHQSIHQPQSYISPPPQTKHQLTPEDLFGPSSVPEPFYVSSNTGVRDSESPYEPIVENSEPTTALFDVDSEAPLATQDVEDSFFASTGYPKAELTNDTDNNAASANPELDRTKQMLRPENIFDFSSENLHEIPLNDTEDLNELPQDELVIPASLLKPESTINSDNKEPQTESSLFTEVTASQQADPFWGNSEDDFWSSTNNKSLKGGEVHDITNDSAHMIEKVEPGEAVATKEAQTTQEHKEQETEEPLEEYVRQSTFDDSFFASEPEQVAEPEQYEIADEPANNTGVWPTDNDATTKEHDDFLKLINDRPQKSNSSPDDKTDAIDIKSQSTMKNEPISEVSIDSGIPDEYEQSTEQFGLHEVESTTADTPQKDSNESHSKLEKDLAEARAELERQLDAFKEERTALEHTIKDQSSTIEQLKSSGQHMDSQESDAAIQHKALLDEQKMIIDEQKATICEQKASLDEQNLSIEHKEVIIKEQKATIDEQKATIDEQKAIIGEQKATIDEQKATIDEQKATIDEQKATIEQQTTEIEEKRITITTQESSIEEQRLTIESLKNENSKLKLGRMDLNLRIADLEEELADLKTSNNSIGGNQIEETIVESTSQVEDAELKNSAASDAFLGEEDSSQELTGIKDLKEEEASKSPVPQENEADVTRSIKVDEEKEKTEEQVNDVTSELNDNALIGSVQDEIKPSIAESEMKNSESADDVSNVQPFGNTVSHSPGDHSEVDSTSKDDDPFPSTDSQFGINGGIEVRDQVELKDNGIREGSEQNLIFEDIVIEEVATEKQKNQGALDLSQAKANTDANTEKAINESPLEEHVLEKKPPSEEQAPEKESPSEEEVFEKQSISEEESSGHKSAELLDVAELGDPLDEFESMLQSAGVGTSQSKPISALQSKTTRALSPSHLFGDTAKPLEKGNSYASPSQQVLSRIDSTSDFRERLMVWKGWQVDMINWDHSKNPKFVL</sequence>
<feature type="region of interest" description="Disordered" evidence="2">
    <location>
        <begin position="921"/>
        <end position="968"/>
    </location>
</feature>
<feature type="region of interest" description="Disordered" evidence="2">
    <location>
        <begin position="447"/>
        <end position="475"/>
    </location>
</feature>
<feature type="compositionally biased region" description="Acidic residues" evidence="2">
    <location>
        <begin position="308"/>
        <end position="319"/>
    </location>
</feature>